<feature type="region of interest" description="Disordered" evidence="1">
    <location>
        <begin position="1244"/>
        <end position="1275"/>
    </location>
</feature>
<proteinExistence type="predicted"/>
<reference evidence="3 4" key="1">
    <citation type="submission" date="2023-11" db="EMBL/GenBank/DDBJ databases">
        <authorList>
            <person name="Okamura Y."/>
        </authorList>
    </citation>
    <scope>NUCLEOTIDE SEQUENCE [LARGE SCALE GENOMIC DNA]</scope>
</reference>
<feature type="region of interest" description="Disordered" evidence="1">
    <location>
        <begin position="449"/>
        <end position="474"/>
    </location>
</feature>
<dbReference type="CDD" id="cd00136">
    <property type="entry name" value="PDZ_canonical"/>
    <property type="match status" value="1"/>
</dbReference>
<dbReference type="SUPFAM" id="SSF50156">
    <property type="entry name" value="PDZ domain-like"/>
    <property type="match status" value="3"/>
</dbReference>
<feature type="domain" description="PDZ" evidence="2">
    <location>
        <begin position="1463"/>
        <end position="1545"/>
    </location>
</feature>
<feature type="region of interest" description="Disordered" evidence="1">
    <location>
        <begin position="678"/>
        <end position="704"/>
    </location>
</feature>
<feature type="compositionally biased region" description="Basic residues" evidence="1">
    <location>
        <begin position="1188"/>
        <end position="1205"/>
    </location>
</feature>
<dbReference type="InterPro" id="IPR052074">
    <property type="entry name" value="NonRcpt_TyrProt_Phosphatase"/>
</dbReference>
<keyword evidence="4" id="KW-1185">Reference proteome</keyword>
<dbReference type="EMBL" id="CAVLEF010000001">
    <property type="protein sequence ID" value="CAK1540670.1"/>
    <property type="molecule type" value="Genomic_DNA"/>
</dbReference>
<dbReference type="InterPro" id="IPR032064">
    <property type="entry name" value="DUF4805"/>
</dbReference>
<feature type="region of interest" description="Disordered" evidence="1">
    <location>
        <begin position="895"/>
        <end position="920"/>
    </location>
</feature>
<evidence type="ECO:0000313" key="3">
    <source>
        <dbReference type="EMBL" id="CAK1540670.1"/>
    </source>
</evidence>
<dbReference type="PANTHER" id="PTHR46900">
    <property type="entry name" value="TYROSINE-PROTEIN PHOSPHATASE NON-RECEPTOR TYPE 13"/>
    <property type="match status" value="1"/>
</dbReference>
<feature type="compositionally biased region" description="Low complexity" evidence="1">
    <location>
        <begin position="717"/>
        <end position="728"/>
    </location>
</feature>
<dbReference type="Proteomes" id="UP001497472">
    <property type="component" value="Unassembled WGS sequence"/>
</dbReference>
<gene>
    <name evidence="3" type="ORF">LNINA_LOCUS704</name>
</gene>
<dbReference type="Gene3D" id="2.30.42.10">
    <property type="match status" value="3"/>
</dbReference>
<dbReference type="InterPro" id="IPR036034">
    <property type="entry name" value="PDZ_sf"/>
</dbReference>
<dbReference type="SMART" id="SM00228">
    <property type="entry name" value="PDZ"/>
    <property type="match status" value="3"/>
</dbReference>
<sequence>MSEKAESSDSDGPLIDDNVIRIQLRRPTHRKWELRTRNLSPGIKFPTIQLFDSEGTLLVETNEENISIKSSNYDEPSLRSSQSLRERDSKHVIYTHPIRKHNTISGDRVYTRIFKDSGFVDYEKDYDTTTETQNSALNIPDKLTVSRSLDSFNSILDTTPCMSDCDVSSYKSSDNEASDDINKICTKDNLKEYIQQNDETNIPILIEDVDNKVNERENLIPGLHGSQSFSDAVPKHRQREQSDVQRSQSGIIYKQLNKVSFLNTYLKSITARRASNTGFVLNRIQTNDSPQNLHEPTKPSESPKLNSERPCRSSKSDNTTDNEFINIPTDVAADCEMRKRLKLYRRGISEIGVYEDCGYMTGKKRRHSISGLTQIARTSSSESVDEADVILNRLKRRIVKNKLREKRRSVGAKIPDKDEKPIGASSDECRIAGRGALVRSRLAMGSNISQHSAKGLKGRRARSSGDLCNGETKSQTESSVCGSVVGDVMGWNRSLPNHLDGNRHLADYSRVNNNYGEFATYRGHPKGGRGLRYRISKSGSDAEPVWKLQDPGFDQGYGSERSPEEDYVPPIPPAISLEEYEAELRAIYPFITDDNTFTVVVEKDGRGLGMSVCGGGGLVRIRRLYPPQPAWRTGQLAPRDLLLSANGVPLAGLSTYEALEVLRTAAARVELRVCRPPSDVLESITPPDPPTPPARTPHPPHLPLDPLNCHPLHARLSQTTSSATTSSSEGRGRRDVSPEDRRVDLQLPDLDRPLPVYDIQYGVYWFGDYIFLSGVCWLGLNFEWRLASTPPLQLIMFSVHASQDDGSVEFDIVMTKVNGSLGFTLRKEDHSALGHYVRALVREPALSDGRIQPGDRIVAVNDTSMSNMSHAEAVAFLRACGSEVRLRLYRDHAATPLSPMSPKEEGPTDSDPPLNKPKPPLRAEAVSMLCDLAARRLTPDAADGSRSPCLSPRKFRKLTKDNNHYEQPNVYLEEAPPADKLIGCTCVAQLNNKKAQAKYKEMNQMIANNADIQDIAPSRPPRKKGAKKSLLEAGKQNSLPADCSNKTDDDTTQDKAICVTKLNDKDLKPLKKSVSIPSDAKLTSEYHSIREDNMITTYLNKFFIENYYENIVHPLSMKFKEAQASNDRLEYENEDKMPAEEPITCTCSEEMKKLHNDKRLSSITQEACKSYSNNIYENVQESKDFPKPKKTIQRSKTQRFTRSHSIRKRLLSKRFKSRTISGPISLEKENETNSGMEAIKSVEHNTPVPPQLVSHKDAKVEDTQKRDFGPERPKSLVIGSEDERFDDMNKQLIQVGNETKLKRPVLTSPTTPPSCRDQKLSLTVIPQNYELNNLDNDTLDAPNAYQEDPRQRYNEPAFPVDSDEPVSMPAELMSTDERFKHSNPAYQSAVLHSSTTDSASDKDDGNGLKKWKGVALSPDNERKVKPLVTDVLPKPVQTEVVQKENIKPEPAEPASTEAPTIVTVELNRGWNSRLGFSVQSHPDSGQSYISAVYNDSVAARDGRLQRGDVILQVNDENVTAMKTPEVIDLLRILRGSICITVLRPSNTQ</sequence>
<feature type="region of interest" description="Disordered" evidence="1">
    <location>
        <begin position="284"/>
        <end position="323"/>
    </location>
</feature>
<feature type="compositionally biased region" description="Basic and acidic residues" evidence="1">
    <location>
        <begin position="730"/>
        <end position="744"/>
    </location>
</feature>
<evidence type="ECO:0000259" key="2">
    <source>
        <dbReference type="PROSITE" id="PS50106"/>
    </source>
</evidence>
<feature type="region of interest" description="Disordered" evidence="1">
    <location>
        <begin position="717"/>
        <end position="744"/>
    </location>
</feature>
<organism evidence="3 4">
    <name type="scientific">Leptosia nina</name>
    <dbReference type="NCBI Taxonomy" id="320188"/>
    <lineage>
        <taxon>Eukaryota</taxon>
        <taxon>Metazoa</taxon>
        <taxon>Ecdysozoa</taxon>
        <taxon>Arthropoda</taxon>
        <taxon>Hexapoda</taxon>
        <taxon>Insecta</taxon>
        <taxon>Pterygota</taxon>
        <taxon>Neoptera</taxon>
        <taxon>Endopterygota</taxon>
        <taxon>Lepidoptera</taxon>
        <taxon>Glossata</taxon>
        <taxon>Ditrysia</taxon>
        <taxon>Papilionoidea</taxon>
        <taxon>Pieridae</taxon>
        <taxon>Pierinae</taxon>
        <taxon>Leptosia</taxon>
    </lineage>
</organism>
<feature type="compositionally biased region" description="Basic and acidic residues" evidence="1">
    <location>
        <begin position="306"/>
        <end position="315"/>
    </location>
</feature>
<feature type="domain" description="PDZ" evidence="2">
    <location>
        <begin position="811"/>
        <end position="892"/>
    </location>
</feature>
<evidence type="ECO:0000256" key="1">
    <source>
        <dbReference type="SAM" id="MobiDB-lite"/>
    </source>
</evidence>
<feature type="domain" description="PDZ" evidence="2">
    <location>
        <begin position="598"/>
        <end position="677"/>
    </location>
</feature>
<feature type="compositionally biased region" description="Polar residues" evidence="1">
    <location>
        <begin position="284"/>
        <end position="305"/>
    </location>
</feature>
<feature type="compositionally biased region" description="Basic and acidic residues" evidence="1">
    <location>
        <begin position="1254"/>
        <end position="1274"/>
    </location>
</feature>
<dbReference type="InterPro" id="IPR001478">
    <property type="entry name" value="PDZ"/>
</dbReference>
<feature type="region of interest" description="Disordered" evidence="1">
    <location>
        <begin position="1388"/>
        <end position="1408"/>
    </location>
</feature>
<feature type="compositionally biased region" description="Pro residues" evidence="1">
    <location>
        <begin position="686"/>
        <end position="703"/>
    </location>
</feature>
<dbReference type="Pfam" id="PF16063">
    <property type="entry name" value="DUF4805"/>
    <property type="match status" value="1"/>
</dbReference>
<accession>A0AAV1IU34</accession>
<evidence type="ECO:0000313" key="4">
    <source>
        <dbReference type="Proteomes" id="UP001497472"/>
    </source>
</evidence>
<protein>
    <recommendedName>
        <fullName evidence="2">PDZ domain-containing protein</fullName>
    </recommendedName>
</protein>
<comment type="caution">
    <text evidence="3">The sequence shown here is derived from an EMBL/GenBank/DDBJ whole genome shotgun (WGS) entry which is preliminary data.</text>
</comment>
<dbReference type="PROSITE" id="PS50106">
    <property type="entry name" value="PDZ"/>
    <property type="match status" value="3"/>
</dbReference>
<name>A0AAV1IU34_9NEOP</name>
<feature type="region of interest" description="Disordered" evidence="1">
    <location>
        <begin position="1010"/>
        <end position="1051"/>
    </location>
</feature>
<feature type="region of interest" description="Disordered" evidence="1">
    <location>
        <begin position="221"/>
        <end position="247"/>
    </location>
</feature>
<feature type="region of interest" description="Disordered" evidence="1">
    <location>
        <begin position="1186"/>
        <end position="1205"/>
    </location>
</feature>
<dbReference type="Pfam" id="PF00595">
    <property type="entry name" value="PDZ"/>
    <property type="match status" value="2"/>
</dbReference>
<dbReference type="PANTHER" id="PTHR46900:SF2">
    <property type="entry name" value="TYROSINE-PROTEIN PHOSPHATASE NON-RECEPTOR TYPE 13"/>
    <property type="match status" value="1"/>
</dbReference>